<dbReference type="GO" id="GO:0003700">
    <property type="term" value="F:DNA-binding transcription factor activity"/>
    <property type="evidence" value="ECO:0007669"/>
    <property type="project" value="InterPro"/>
</dbReference>
<name>A0A975Y1E6_9ACTN</name>
<evidence type="ECO:0000256" key="3">
    <source>
        <dbReference type="ARBA" id="ARBA00023163"/>
    </source>
</evidence>
<dbReference type="EMBL" id="CP077062">
    <property type="protein sequence ID" value="QWZ09427.1"/>
    <property type="molecule type" value="Genomic_DNA"/>
</dbReference>
<keyword evidence="6" id="KW-1185">Reference proteome</keyword>
<dbReference type="AlphaFoldDB" id="A0A975Y1E6"/>
<dbReference type="GO" id="GO:0045892">
    <property type="term" value="P:negative regulation of DNA-templated transcription"/>
    <property type="evidence" value="ECO:0007669"/>
    <property type="project" value="TreeGrafter"/>
</dbReference>
<organism evidence="5 6">
    <name type="scientific">Nocardioides panacis</name>
    <dbReference type="NCBI Taxonomy" id="2849501"/>
    <lineage>
        <taxon>Bacteria</taxon>
        <taxon>Bacillati</taxon>
        <taxon>Actinomycetota</taxon>
        <taxon>Actinomycetes</taxon>
        <taxon>Propionibacteriales</taxon>
        <taxon>Nocardioidaceae</taxon>
        <taxon>Nocardioides</taxon>
    </lineage>
</organism>
<gene>
    <name evidence="5" type="ORF">KRR39_06575</name>
</gene>
<evidence type="ECO:0000256" key="2">
    <source>
        <dbReference type="ARBA" id="ARBA00023125"/>
    </source>
</evidence>
<dbReference type="PROSITE" id="PS50949">
    <property type="entry name" value="HTH_GNTR"/>
    <property type="match status" value="1"/>
</dbReference>
<dbReference type="Proteomes" id="UP000683575">
    <property type="component" value="Chromosome"/>
</dbReference>
<keyword evidence="1" id="KW-0805">Transcription regulation</keyword>
<sequence>MTTVQNGPGSAKQELLRARLEGMIAGLVPGEPLPAERDLARDLGVARMTLRRAVDGLVEEKRLIRRRGSGTFVAGAKVSQRLAATSFSADMRARGLRPGSHTVESRRFPAGMMLAALLDVPPQTDVLFVRRLRLADDVPMALEDLHVPATVAPGLTGEDLESASFYDLLARRFDDPVVAGTQTVEPALAGADEAALLGVPEGSPVFLFERTSRVRSGGVAEFVRSTYRGDRYRIVVDIFPPDGPAS</sequence>
<dbReference type="SMART" id="SM00866">
    <property type="entry name" value="UTRA"/>
    <property type="match status" value="1"/>
</dbReference>
<dbReference type="GO" id="GO:0003677">
    <property type="term" value="F:DNA binding"/>
    <property type="evidence" value="ECO:0007669"/>
    <property type="project" value="UniProtKB-KW"/>
</dbReference>
<keyword evidence="2" id="KW-0238">DNA-binding</keyword>
<dbReference type="RefSeq" id="WP_216941273.1">
    <property type="nucleotide sequence ID" value="NZ_CP077062.1"/>
</dbReference>
<feature type="domain" description="HTH gntR-type" evidence="4">
    <location>
        <begin position="9"/>
        <end position="76"/>
    </location>
</feature>
<reference evidence="5" key="1">
    <citation type="submission" date="2021-06" db="EMBL/GenBank/DDBJ databases">
        <title>Complete genome sequence of Nocardioides sp. G188.</title>
        <authorList>
            <person name="Im W.-T."/>
        </authorList>
    </citation>
    <scope>NUCLEOTIDE SEQUENCE</scope>
    <source>
        <strain evidence="5">G188</strain>
    </source>
</reference>
<evidence type="ECO:0000259" key="4">
    <source>
        <dbReference type="PROSITE" id="PS50949"/>
    </source>
</evidence>
<accession>A0A975Y1E6</accession>
<proteinExistence type="predicted"/>
<keyword evidence="3" id="KW-0804">Transcription</keyword>
<dbReference type="PANTHER" id="PTHR44846:SF1">
    <property type="entry name" value="MANNOSYL-D-GLYCERATE TRANSPORT_METABOLISM SYSTEM REPRESSOR MNGR-RELATED"/>
    <property type="match status" value="1"/>
</dbReference>
<evidence type="ECO:0000256" key="1">
    <source>
        <dbReference type="ARBA" id="ARBA00023015"/>
    </source>
</evidence>
<dbReference type="Pfam" id="PF07702">
    <property type="entry name" value="UTRA"/>
    <property type="match status" value="1"/>
</dbReference>
<dbReference type="PANTHER" id="PTHR44846">
    <property type="entry name" value="MANNOSYL-D-GLYCERATE TRANSPORT/METABOLISM SYSTEM REPRESSOR MNGR-RELATED"/>
    <property type="match status" value="1"/>
</dbReference>
<dbReference type="KEGG" id="nps:KRR39_06575"/>
<dbReference type="InterPro" id="IPR011663">
    <property type="entry name" value="UTRA"/>
</dbReference>
<dbReference type="Pfam" id="PF00392">
    <property type="entry name" value="GntR"/>
    <property type="match status" value="1"/>
</dbReference>
<dbReference type="CDD" id="cd07377">
    <property type="entry name" value="WHTH_GntR"/>
    <property type="match status" value="1"/>
</dbReference>
<dbReference type="InterPro" id="IPR050679">
    <property type="entry name" value="Bact_HTH_transcr_reg"/>
</dbReference>
<evidence type="ECO:0000313" key="6">
    <source>
        <dbReference type="Proteomes" id="UP000683575"/>
    </source>
</evidence>
<evidence type="ECO:0000313" key="5">
    <source>
        <dbReference type="EMBL" id="QWZ09427.1"/>
    </source>
</evidence>
<dbReference type="InterPro" id="IPR000524">
    <property type="entry name" value="Tscrpt_reg_HTH_GntR"/>
</dbReference>
<protein>
    <submittedName>
        <fullName evidence="5">GntR family transcriptional regulator</fullName>
    </submittedName>
</protein>
<dbReference type="SMART" id="SM00345">
    <property type="entry name" value="HTH_GNTR"/>
    <property type="match status" value="1"/>
</dbReference>